<protein>
    <submittedName>
        <fullName evidence="2">Uncharacterized protein</fullName>
    </submittedName>
</protein>
<evidence type="ECO:0000313" key="3">
    <source>
        <dbReference type="Proteomes" id="UP000633205"/>
    </source>
</evidence>
<reference evidence="2" key="2">
    <citation type="submission" date="2020-09" db="EMBL/GenBank/DDBJ databases">
        <authorList>
            <person name="Sun Q."/>
            <person name="Zhou Y."/>
        </authorList>
    </citation>
    <scope>NUCLEOTIDE SEQUENCE</scope>
    <source>
        <strain evidence="2">CGMCC 1.15152</strain>
    </source>
</reference>
<feature type="transmembrane region" description="Helical" evidence="1">
    <location>
        <begin position="71"/>
        <end position="88"/>
    </location>
</feature>
<evidence type="ECO:0000313" key="2">
    <source>
        <dbReference type="EMBL" id="GGD35562.1"/>
    </source>
</evidence>
<keyword evidence="1" id="KW-1133">Transmembrane helix</keyword>
<accession>A0A916Y9G2</accession>
<sequence length="122" mass="12261">MQRAAVSLLAVEAIGLAALTVWEVISLVRGDLSSLATSLALLVMSLLATSALAAFAFAVHTGRAWGRSGGIVAQVLIFAVAVGAVQGADAHWGIAAALALPAIATFAALIGSARRADEAPRD</sequence>
<feature type="transmembrane region" description="Helical" evidence="1">
    <location>
        <begin position="33"/>
        <end position="59"/>
    </location>
</feature>
<gene>
    <name evidence="2" type="ORF">GCM10010915_15160</name>
</gene>
<organism evidence="2 3">
    <name type="scientific">Microbacterium faecale</name>
    <dbReference type="NCBI Taxonomy" id="1804630"/>
    <lineage>
        <taxon>Bacteria</taxon>
        <taxon>Bacillati</taxon>
        <taxon>Actinomycetota</taxon>
        <taxon>Actinomycetes</taxon>
        <taxon>Micrococcales</taxon>
        <taxon>Microbacteriaceae</taxon>
        <taxon>Microbacterium</taxon>
    </lineage>
</organism>
<dbReference type="AlphaFoldDB" id="A0A916Y9G2"/>
<keyword evidence="1" id="KW-0472">Membrane</keyword>
<keyword evidence="3" id="KW-1185">Reference proteome</keyword>
<dbReference type="Proteomes" id="UP000633205">
    <property type="component" value="Unassembled WGS sequence"/>
</dbReference>
<name>A0A916Y9G2_9MICO</name>
<comment type="caution">
    <text evidence="2">The sequence shown here is derived from an EMBL/GenBank/DDBJ whole genome shotgun (WGS) entry which is preliminary data.</text>
</comment>
<keyword evidence="1" id="KW-0812">Transmembrane</keyword>
<feature type="transmembrane region" description="Helical" evidence="1">
    <location>
        <begin position="94"/>
        <end position="113"/>
    </location>
</feature>
<evidence type="ECO:0000256" key="1">
    <source>
        <dbReference type="SAM" id="Phobius"/>
    </source>
</evidence>
<proteinExistence type="predicted"/>
<dbReference type="EMBL" id="BMHO01000001">
    <property type="protein sequence ID" value="GGD35562.1"/>
    <property type="molecule type" value="Genomic_DNA"/>
</dbReference>
<reference evidence="2" key="1">
    <citation type="journal article" date="2014" name="Int. J. Syst. Evol. Microbiol.">
        <title>Complete genome sequence of Corynebacterium casei LMG S-19264T (=DSM 44701T), isolated from a smear-ripened cheese.</title>
        <authorList>
            <consortium name="US DOE Joint Genome Institute (JGI-PGF)"/>
            <person name="Walter F."/>
            <person name="Albersmeier A."/>
            <person name="Kalinowski J."/>
            <person name="Ruckert C."/>
        </authorList>
    </citation>
    <scope>NUCLEOTIDE SEQUENCE</scope>
    <source>
        <strain evidence="2">CGMCC 1.15152</strain>
    </source>
</reference>